<evidence type="ECO:0000313" key="3">
    <source>
        <dbReference type="Proteomes" id="UP000266841"/>
    </source>
</evidence>
<dbReference type="Proteomes" id="UP000266841">
    <property type="component" value="Unassembled WGS sequence"/>
</dbReference>
<proteinExistence type="predicted"/>
<name>K0RRT2_THAOC</name>
<sequence length="152" mass="15852">MSRERQGLEQVAGQERNEAELLNGPSSEGEERNRDVVHARRFEDADGLFVPGSEAINPRTSPVPRLAPPPASYASWPTARDAGGGGETCGRSLRGGLGRATCRWTSTAPTSSGQITGIVGRREGRGAGFEVPARGGGEGSGRVGAKQLVLSI</sequence>
<gene>
    <name evidence="2" type="ORF">THAOC_29195</name>
</gene>
<evidence type="ECO:0000313" key="2">
    <source>
        <dbReference type="EMBL" id="EJK51616.1"/>
    </source>
</evidence>
<dbReference type="AlphaFoldDB" id="K0RRT2"/>
<evidence type="ECO:0000256" key="1">
    <source>
        <dbReference type="SAM" id="MobiDB-lite"/>
    </source>
</evidence>
<protein>
    <submittedName>
        <fullName evidence="2">Uncharacterized protein</fullName>
    </submittedName>
</protein>
<keyword evidence="3" id="KW-1185">Reference proteome</keyword>
<reference evidence="2 3" key="1">
    <citation type="journal article" date="2012" name="Genome Biol.">
        <title>Genome and low-iron response of an oceanic diatom adapted to chronic iron limitation.</title>
        <authorList>
            <person name="Lommer M."/>
            <person name="Specht M."/>
            <person name="Roy A.S."/>
            <person name="Kraemer L."/>
            <person name="Andreson R."/>
            <person name="Gutowska M.A."/>
            <person name="Wolf J."/>
            <person name="Bergner S.V."/>
            <person name="Schilhabel M.B."/>
            <person name="Klostermeier U.C."/>
            <person name="Beiko R.G."/>
            <person name="Rosenstiel P."/>
            <person name="Hippler M."/>
            <person name="Laroche J."/>
        </authorList>
    </citation>
    <scope>NUCLEOTIDE SEQUENCE [LARGE SCALE GENOMIC DNA]</scope>
    <source>
        <strain evidence="2 3">CCMP1005</strain>
    </source>
</reference>
<accession>K0RRT2</accession>
<comment type="caution">
    <text evidence="2">The sequence shown here is derived from an EMBL/GenBank/DDBJ whole genome shotgun (WGS) entry which is preliminary data.</text>
</comment>
<feature type="region of interest" description="Disordered" evidence="1">
    <location>
        <begin position="1"/>
        <end position="92"/>
    </location>
</feature>
<dbReference type="EMBL" id="AGNL01041341">
    <property type="protein sequence ID" value="EJK51616.1"/>
    <property type="molecule type" value="Genomic_DNA"/>
</dbReference>
<feature type="compositionally biased region" description="Gly residues" evidence="1">
    <location>
        <begin position="82"/>
        <end position="92"/>
    </location>
</feature>
<feature type="compositionally biased region" description="Basic and acidic residues" evidence="1">
    <location>
        <begin position="29"/>
        <end position="44"/>
    </location>
</feature>
<organism evidence="2 3">
    <name type="scientific">Thalassiosira oceanica</name>
    <name type="common">Marine diatom</name>
    <dbReference type="NCBI Taxonomy" id="159749"/>
    <lineage>
        <taxon>Eukaryota</taxon>
        <taxon>Sar</taxon>
        <taxon>Stramenopiles</taxon>
        <taxon>Ochrophyta</taxon>
        <taxon>Bacillariophyta</taxon>
        <taxon>Coscinodiscophyceae</taxon>
        <taxon>Thalassiosirophycidae</taxon>
        <taxon>Thalassiosirales</taxon>
        <taxon>Thalassiosiraceae</taxon>
        <taxon>Thalassiosira</taxon>
    </lineage>
</organism>